<dbReference type="AlphaFoldDB" id="E1R7Z0"/>
<keyword evidence="1" id="KW-0472">Membrane</keyword>
<dbReference type="HOGENOM" id="CLU_743750_0_0_12"/>
<dbReference type="SUPFAM" id="SSF47413">
    <property type="entry name" value="lambda repressor-like DNA-binding domains"/>
    <property type="match status" value="1"/>
</dbReference>
<keyword evidence="1" id="KW-1133">Transmembrane helix</keyword>
<dbReference type="PANTHER" id="PTHR34475:SF1">
    <property type="entry name" value="CYTOSKELETON PROTEIN RODZ"/>
    <property type="match status" value="1"/>
</dbReference>
<gene>
    <name evidence="3" type="ordered locus">Spirs_3759</name>
</gene>
<dbReference type="PROSITE" id="PS50943">
    <property type="entry name" value="HTH_CROC1"/>
    <property type="match status" value="1"/>
</dbReference>
<proteinExistence type="predicted"/>
<dbReference type="Pfam" id="PF13413">
    <property type="entry name" value="HTH_25"/>
    <property type="match status" value="1"/>
</dbReference>
<sequence length="372" mass="41628">MESIGVKLRQTREERGYSIEQVARDTNIARRYIDALENEDFSVFPGEPYIVGFLRNYADYLGLESEELVGLYRNLKLQEQPAPMEQLLDRKRKIPVLPAVIVLVVLALIAAGVYLIGFSGMLGKEKSGTAGDEAAAAAAPVSPDEQIEHFPLEEEILEKRFSVNDVVFVSLENGDVPITITSVDQTVEMRTAAGDLEFSMDEDRQVDIDGDGEADLRIFVNDILVSDKSAVIRFDRFLKRPLEGGGEGLEETDSTPAVGESSVASRRLEPVTITTASRPNPFQVELSFRGYCLFRYLSDSSQREERYFHKDELFRIDVDREIRLWVSNAGLVTAKITGKEMDLGGAGEVSTKLVRWERSESGNYELKLIPVY</sequence>
<accession>E1R7Z0</accession>
<dbReference type="KEGG" id="ssm:Spirs_3759"/>
<dbReference type="InterPro" id="IPR001387">
    <property type="entry name" value="Cro/C1-type_HTH"/>
</dbReference>
<feature type="domain" description="HTH cro/C1-type" evidence="2">
    <location>
        <begin position="8"/>
        <end position="68"/>
    </location>
</feature>
<dbReference type="Gene3D" id="1.10.260.40">
    <property type="entry name" value="lambda repressor-like DNA-binding domains"/>
    <property type="match status" value="1"/>
</dbReference>
<keyword evidence="1" id="KW-0812">Transmembrane</keyword>
<dbReference type="EMBL" id="CP002116">
    <property type="protein sequence ID" value="ADK82845.1"/>
    <property type="molecule type" value="Genomic_DNA"/>
</dbReference>
<feature type="transmembrane region" description="Helical" evidence="1">
    <location>
        <begin position="94"/>
        <end position="117"/>
    </location>
</feature>
<dbReference type="PANTHER" id="PTHR34475">
    <property type="match status" value="1"/>
</dbReference>
<evidence type="ECO:0000259" key="2">
    <source>
        <dbReference type="PROSITE" id="PS50943"/>
    </source>
</evidence>
<dbReference type="InterPro" id="IPR010982">
    <property type="entry name" value="Lambda_DNA-bd_dom_sf"/>
</dbReference>
<organism evidence="3 4">
    <name type="scientific">Sediminispirochaeta smaragdinae (strain DSM 11293 / JCM 15392 / SEBR 4228)</name>
    <name type="common">Spirochaeta smaragdinae</name>
    <dbReference type="NCBI Taxonomy" id="573413"/>
    <lineage>
        <taxon>Bacteria</taxon>
        <taxon>Pseudomonadati</taxon>
        <taxon>Spirochaetota</taxon>
        <taxon>Spirochaetia</taxon>
        <taxon>Spirochaetales</taxon>
        <taxon>Spirochaetaceae</taxon>
        <taxon>Sediminispirochaeta</taxon>
    </lineage>
</organism>
<dbReference type="eggNOG" id="COG1426">
    <property type="taxonomic scope" value="Bacteria"/>
</dbReference>
<evidence type="ECO:0000313" key="3">
    <source>
        <dbReference type="EMBL" id="ADK82845.1"/>
    </source>
</evidence>
<dbReference type="RefSeq" id="WP_013256304.1">
    <property type="nucleotide sequence ID" value="NC_014364.1"/>
</dbReference>
<reference evidence="3 4" key="1">
    <citation type="journal article" date="2010" name="Stand. Genomic Sci.">
        <title>Complete genome sequence of Spirochaeta smaragdinae type strain (SEBR 4228).</title>
        <authorList>
            <person name="Mavromatis K."/>
            <person name="Yasawong M."/>
            <person name="Chertkov O."/>
            <person name="Lapidus A."/>
            <person name="Lucas S."/>
            <person name="Nolan M."/>
            <person name="Del Rio T.G."/>
            <person name="Tice H."/>
            <person name="Cheng J.F."/>
            <person name="Pitluck S."/>
            <person name="Liolios K."/>
            <person name="Ivanova N."/>
            <person name="Tapia R."/>
            <person name="Han C."/>
            <person name="Bruce D."/>
            <person name="Goodwin L."/>
            <person name="Pati A."/>
            <person name="Chen A."/>
            <person name="Palaniappan K."/>
            <person name="Land M."/>
            <person name="Hauser L."/>
            <person name="Chang Y.J."/>
            <person name="Jeffries C.D."/>
            <person name="Detter J.C."/>
            <person name="Rohde M."/>
            <person name="Brambilla E."/>
            <person name="Spring S."/>
            <person name="Goker M."/>
            <person name="Sikorski J."/>
            <person name="Woyke T."/>
            <person name="Bristow J."/>
            <person name="Eisen J.A."/>
            <person name="Markowitz V."/>
            <person name="Hugenholtz P."/>
            <person name="Klenk H.P."/>
            <person name="Kyrpides N.C."/>
        </authorList>
    </citation>
    <scope>NUCLEOTIDE SEQUENCE [LARGE SCALE GENOMIC DNA]</scope>
    <source>
        <strain evidence="4">DSM 11293 / JCM 15392 / SEBR 4228</strain>
    </source>
</reference>
<evidence type="ECO:0000256" key="1">
    <source>
        <dbReference type="SAM" id="Phobius"/>
    </source>
</evidence>
<evidence type="ECO:0000313" key="4">
    <source>
        <dbReference type="Proteomes" id="UP000002318"/>
    </source>
</evidence>
<dbReference type="CDD" id="cd00093">
    <property type="entry name" value="HTH_XRE"/>
    <property type="match status" value="1"/>
</dbReference>
<dbReference type="GO" id="GO:0003677">
    <property type="term" value="F:DNA binding"/>
    <property type="evidence" value="ECO:0007669"/>
    <property type="project" value="InterPro"/>
</dbReference>
<name>E1R7Z0_SEDSS</name>
<keyword evidence="4" id="KW-1185">Reference proteome</keyword>
<dbReference type="InterPro" id="IPR050400">
    <property type="entry name" value="Bact_Cytoskel_RodZ"/>
</dbReference>
<protein>
    <submittedName>
        <fullName evidence="3">Transcriptional regulator, XRE family</fullName>
    </submittedName>
</protein>
<dbReference type="SMART" id="SM00530">
    <property type="entry name" value="HTH_XRE"/>
    <property type="match status" value="1"/>
</dbReference>
<dbReference type="Proteomes" id="UP000002318">
    <property type="component" value="Chromosome"/>
</dbReference>
<dbReference type="OrthoDB" id="9797543at2"/>
<dbReference type="STRING" id="573413.Spirs_3759"/>